<gene>
    <name evidence="8" type="ORF">LTR16_001604</name>
</gene>
<feature type="domain" description="PLD phosphodiesterase" evidence="7">
    <location>
        <begin position="263"/>
        <end position="290"/>
    </location>
</feature>
<evidence type="ECO:0000256" key="5">
    <source>
        <dbReference type="PIRNR" id="PIRNR009376"/>
    </source>
</evidence>
<evidence type="ECO:0000313" key="8">
    <source>
        <dbReference type="EMBL" id="KAK5130311.1"/>
    </source>
</evidence>
<evidence type="ECO:0000256" key="4">
    <source>
        <dbReference type="ARBA" id="ARBA00023098"/>
    </source>
</evidence>
<keyword evidence="2 5" id="KW-0378">Hydrolase</keyword>
<feature type="domain" description="PLD phosphodiesterase" evidence="7">
    <location>
        <begin position="730"/>
        <end position="757"/>
    </location>
</feature>
<keyword evidence="3 5" id="KW-0442">Lipid degradation</keyword>
<evidence type="ECO:0000256" key="1">
    <source>
        <dbReference type="ARBA" id="ARBA00022737"/>
    </source>
</evidence>
<evidence type="ECO:0000256" key="3">
    <source>
        <dbReference type="ARBA" id="ARBA00022963"/>
    </source>
</evidence>
<dbReference type="PANTHER" id="PTHR18896">
    <property type="entry name" value="PHOSPHOLIPASE D"/>
    <property type="match status" value="1"/>
</dbReference>
<feature type="compositionally biased region" description="Polar residues" evidence="6">
    <location>
        <begin position="402"/>
        <end position="420"/>
    </location>
</feature>
<accession>A0ABR0KTT6</accession>
<dbReference type="CDD" id="cd09141">
    <property type="entry name" value="PLDc_vPLD1_2_yPLD_like_2"/>
    <property type="match status" value="1"/>
</dbReference>
<dbReference type="Gene3D" id="3.30.870.10">
    <property type="entry name" value="Endonuclease Chain A"/>
    <property type="match status" value="3"/>
</dbReference>
<evidence type="ECO:0000256" key="2">
    <source>
        <dbReference type="ARBA" id="ARBA00022801"/>
    </source>
</evidence>
<keyword evidence="1" id="KW-0677">Repeat</keyword>
<dbReference type="EC" id="3.1.4.4" evidence="5"/>
<dbReference type="SUPFAM" id="SSF56024">
    <property type="entry name" value="Phospholipase D/nuclease"/>
    <property type="match status" value="2"/>
</dbReference>
<organism evidence="8 9">
    <name type="scientific">Cryomyces antarcticus</name>
    <dbReference type="NCBI Taxonomy" id="329879"/>
    <lineage>
        <taxon>Eukaryota</taxon>
        <taxon>Fungi</taxon>
        <taxon>Dikarya</taxon>
        <taxon>Ascomycota</taxon>
        <taxon>Pezizomycotina</taxon>
        <taxon>Dothideomycetes</taxon>
        <taxon>Dothideomycetes incertae sedis</taxon>
        <taxon>Cryomyces</taxon>
    </lineage>
</organism>
<keyword evidence="4" id="KW-0443">Lipid metabolism</keyword>
<comment type="catalytic activity">
    <reaction evidence="5">
        <text>a 1,2-diacyl-sn-glycero-3-phosphocholine + H2O = a 1,2-diacyl-sn-glycero-3-phosphate + choline + H(+)</text>
        <dbReference type="Rhea" id="RHEA:14445"/>
        <dbReference type="ChEBI" id="CHEBI:15354"/>
        <dbReference type="ChEBI" id="CHEBI:15377"/>
        <dbReference type="ChEBI" id="CHEBI:15378"/>
        <dbReference type="ChEBI" id="CHEBI:57643"/>
        <dbReference type="ChEBI" id="CHEBI:58608"/>
        <dbReference type="EC" id="3.1.4.4"/>
    </reaction>
</comment>
<feature type="region of interest" description="Disordered" evidence="6">
    <location>
        <begin position="400"/>
        <end position="472"/>
    </location>
</feature>
<dbReference type="PANTHER" id="PTHR18896:SF186">
    <property type="entry name" value="PHOSPHOLIPASE D"/>
    <property type="match status" value="1"/>
</dbReference>
<dbReference type="InterPro" id="IPR001736">
    <property type="entry name" value="PLipase_D/transphosphatidylase"/>
</dbReference>
<evidence type="ECO:0000256" key="6">
    <source>
        <dbReference type="SAM" id="MobiDB-lite"/>
    </source>
</evidence>
<comment type="similarity">
    <text evidence="5">Belongs to the phospholipase D family.</text>
</comment>
<dbReference type="Proteomes" id="UP001357485">
    <property type="component" value="Unassembled WGS sequence"/>
</dbReference>
<dbReference type="Pfam" id="PF00614">
    <property type="entry name" value="PLDc"/>
    <property type="match status" value="1"/>
</dbReference>
<dbReference type="InterPro" id="IPR025202">
    <property type="entry name" value="PLD-like_dom"/>
</dbReference>
<reference evidence="8 9" key="1">
    <citation type="submission" date="2023-08" db="EMBL/GenBank/DDBJ databases">
        <title>Black Yeasts Isolated from many extreme environments.</title>
        <authorList>
            <person name="Coleine C."/>
            <person name="Stajich J.E."/>
            <person name="Selbmann L."/>
        </authorList>
    </citation>
    <scope>NUCLEOTIDE SEQUENCE [LARGE SCALE GENOMIC DNA]</scope>
    <source>
        <strain evidence="8 9">CCFEE 536</strain>
    </source>
</reference>
<dbReference type="Pfam" id="PF13091">
    <property type="entry name" value="PLDc_2"/>
    <property type="match status" value="1"/>
</dbReference>
<dbReference type="PROSITE" id="PS50035">
    <property type="entry name" value="PLD"/>
    <property type="match status" value="2"/>
</dbReference>
<sequence>MSFLFDKMHSAVHKIGSELKEKITGEGEVHGHTHESGQCSDGTHSNTQHRFLSFAPQREGNDTKWYFDGCGYMWAVSEALERAQESIWILDWWLSPELYLRRPPARHEQYRIDRMLQAAAGRGVKVNIIVYKEVAQALTRKYLNPTVPDYLHSLLPRSTDPITRALTRFGLDITFKSLEEVEKMNPLIEPPVPVSSVHTKHALEKLHPNISVFRHPDHLPDRQTLQSSFLSSLQGMKLSATAISKLSGDALQAVYGMNEDTVLFWAHHEKLCLIDGRIAFMGGLDLCYGRWDTNQHSIADAHPMDLNETVFPGQDYNNARIMDFQDVSNWQNNKLDRTVSSRMGWSDLSICLSGPVVEDLKAHFVERWNFIYNEKYDVRKDVRYAPLVYYPNRIGVIDHPYGSSQQGSDASYPPNLQQQYGDDGSSEGEHHHFGRGRRGDFGGRLRERFEDGRDRLQDKIRHEHRSRSRGPMGGIPCQIVRSCARWSHGVPIEHSIANAYIKTIRESKHFVYIENQFFITATSDRQRPIKNKIGAAITERIIRAARNREQYMVFVMMPAIPAFAGDLQSDDALSTRCIMEFQYNSINRGGHSIMETIAREGVDPMDYIRFYNLRSYDRINSSGTMREAEQRSGVAYDDARQGYDAKFGAEIGASGGYASNVSQSQPYGQPSYGAQEGRYEQYQAATQQVGDRHGQNWDTVASCYMLGGTDIRNVPWEDGQMAEIDAFVSEELYIHSKLLIADDQTVICGSANLNDRSQLGDHDSEIAIVIEDPTPVDSFMAGRPWTASRFAASLRRQIFRKHLGLLPPQDPEHPTANFHPIGVPNIYDFNTPEDTAVADPLSPAFQTLWNKTARTNTDAFTRVFHPVPYDGVRNWKEYDEYYERFFKAKDPKRPSTYKWGHVVREAFSPGERGLWEVKEELARIKGTLVEMPLLFLKDEDIAKEGLGLNAFTEEVYT</sequence>
<dbReference type="InterPro" id="IPR016555">
    <property type="entry name" value="PLipase_D_euk"/>
</dbReference>
<evidence type="ECO:0000259" key="7">
    <source>
        <dbReference type="PROSITE" id="PS50035"/>
    </source>
</evidence>
<name>A0ABR0KTT6_9PEZI</name>
<keyword evidence="9" id="KW-1185">Reference proteome</keyword>
<protein>
    <recommendedName>
        <fullName evidence="5">Phospholipase</fullName>
        <ecNumber evidence="5">3.1.4.4</ecNumber>
    </recommendedName>
</protein>
<proteinExistence type="inferred from homology"/>
<feature type="compositionally biased region" description="Basic and acidic residues" evidence="6">
    <location>
        <begin position="427"/>
        <end position="461"/>
    </location>
</feature>
<dbReference type="PIRSF" id="PIRSF009376">
    <property type="entry name" value="Phospholipase_D_euk"/>
    <property type="match status" value="1"/>
</dbReference>
<dbReference type="SMART" id="SM00155">
    <property type="entry name" value="PLDc"/>
    <property type="match status" value="2"/>
</dbReference>
<dbReference type="InterPro" id="IPR015679">
    <property type="entry name" value="PLipase_D_fam"/>
</dbReference>
<evidence type="ECO:0000313" key="9">
    <source>
        <dbReference type="Proteomes" id="UP001357485"/>
    </source>
</evidence>
<dbReference type="EMBL" id="JAVRRA010024710">
    <property type="protein sequence ID" value="KAK5130311.1"/>
    <property type="molecule type" value="Genomic_DNA"/>
</dbReference>
<comment type="caution">
    <text evidence="8">The sequence shown here is derived from an EMBL/GenBank/DDBJ whole genome shotgun (WGS) entry which is preliminary data.</text>
</comment>